<name>A0ABW5L0X0_9SPHI</name>
<evidence type="ECO:0000313" key="3">
    <source>
        <dbReference type="Proteomes" id="UP001597440"/>
    </source>
</evidence>
<dbReference type="Proteomes" id="UP001597440">
    <property type="component" value="Unassembled WGS sequence"/>
</dbReference>
<feature type="chain" id="PRO_5046362144" description="Lipocalin-like domain-containing protein" evidence="1">
    <location>
        <begin position="24"/>
        <end position="157"/>
    </location>
</feature>
<protein>
    <recommendedName>
        <fullName evidence="4">Lipocalin-like domain-containing protein</fullName>
    </recommendedName>
</protein>
<keyword evidence="1" id="KW-0732">Signal</keyword>
<sequence length="157" mass="18209">MTYTKSGLAVLSLSCTFLLSCGAVTEQDLLGVWDIHSYHILIQENGKTKEENKVLQPGEQTYTFLNDSTCYYSYMDILGDTIARDRYRYLIEQGALSTWPLLSLKDGTDSLDLDMEQVYDVHLIDDTLYVQYNYSNQMDYNFKSGFKLVRKQYENNK</sequence>
<organism evidence="2 3">
    <name type="scientific">Sphingobacterium tabacisoli</name>
    <dbReference type="NCBI Taxonomy" id="2044855"/>
    <lineage>
        <taxon>Bacteria</taxon>
        <taxon>Pseudomonadati</taxon>
        <taxon>Bacteroidota</taxon>
        <taxon>Sphingobacteriia</taxon>
        <taxon>Sphingobacteriales</taxon>
        <taxon>Sphingobacteriaceae</taxon>
        <taxon>Sphingobacterium</taxon>
    </lineage>
</organism>
<evidence type="ECO:0008006" key="4">
    <source>
        <dbReference type="Google" id="ProtNLM"/>
    </source>
</evidence>
<dbReference type="RefSeq" id="WP_210352945.1">
    <property type="nucleotide sequence ID" value="NZ_JAEQMU010000001.1"/>
</dbReference>
<feature type="signal peptide" evidence="1">
    <location>
        <begin position="1"/>
        <end position="23"/>
    </location>
</feature>
<proteinExistence type="predicted"/>
<dbReference type="PROSITE" id="PS51257">
    <property type="entry name" value="PROKAR_LIPOPROTEIN"/>
    <property type="match status" value="1"/>
</dbReference>
<comment type="caution">
    <text evidence="2">The sequence shown here is derived from an EMBL/GenBank/DDBJ whole genome shotgun (WGS) entry which is preliminary data.</text>
</comment>
<dbReference type="EMBL" id="JBHULD010000014">
    <property type="protein sequence ID" value="MFD2554536.1"/>
    <property type="molecule type" value="Genomic_DNA"/>
</dbReference>
<evidence type="ECO:0000256" key="1">
    <source>
        <dbReference type="SAM" id="SignalP"/>
    </source>
</evidence>
<accession>A0ABW5L0X0</accession>
<keyword evidence="3" id="KW-1185">Reference proteome</keyword>
<reference evidence="3" key="1">
    <citation type="journal article" date="2019" name="Int. J. Syst. Evol. Microbiol.">
        <title>The Global Catalogue of Microorganisms (GCM) 10K type strain sequencing project: providing services to taxonomists for standard genome sequencing and annotation.</title>
        <authorList>
            <consortium name="The Broad Institute Genomics Platform"/>
            <consortium name="The Broad Institute Genome Sequencing Center for Infectious Disease"/>
            <person name="Wu L."/>
            <person name="Ma J."/>
        </authorList>
    </citation>
    <scope>NUCLEOTIDE SEQUENCE [LARGE SCALE GENOMIC DNA]</scope>
    <source>
        <strain evidence="3">KCTC 52298</strain>
    </source>
</reference>
<gene>
    <name evidence="2" type="ORF">ACFSQW_09050</name>
</gene>
<evidence type="ECO:0000313" key="2">
    <source>
        <dbReference type="EMBL" id="MFD2554536.1"/>
    </source>
</evidence>